<dbReference type="RefSeq" id="XP_033592013.1">
    <property type="nucleotide sequence ID" value="XM_033729141.1"/>
</dbReference>
<protein>
    <submittedName>
        <fullName evidence="2">Uncharacterized protein</fullName>
    </submittedName>
</protein>
<dbReference type="Proteomes" id="UP000799767">
    <property type="component" value="Unassembled WGS sequence"/>
</dbReference>
<feature type="region of interest" description="Disordered" evidence="1">
    <location>
        <begin position="144"/>
        <end position="163"/>
    </location>
</feature>
<evidence type="ECO:0000313" key="2">
    <source>
        <dbReference type="EMBL" id="KAF2485444.1"/>
    </source>
</evidence>
<feature type="compositionally biased region" description="Polar residues" evidence="1">
    <location>
        <begin position="147"/>
        <end position="156"/>
    </location>
</feature>
<dbReference type="AlphaFoldDB" id="A0A6A6Q0C2"/>
<proteinExistence type="predicted"/>
<evidence type="ECO:0000313" key="3">
    <source>
        <dbReference type="Proteomes" id="UP000799767"/>
    </source>
</evidence>
<evidence type="ECO:0000256" key="1">
    <source>
        <dbReference type="SAM" id="MobiDB-lite"/>
    </source>
</evidence>
<name>A0A6A6Q0C2_9PEZI</name>
<dbReference type="EMBL" id="MU001633">
    <property type="protein sequence ID" value="KAF2485444.1"/>
    <property type="molecule type" value="Genomic_DNA"/>
</dbReference>
<accession>A0A6A6Q0C2</accession>
<keyword evidence="3" id="KW-1185">Reference proteome</keyword>
<gene>
    <name evidence="2" type="ORF">BDY17DRAFT_103354</name>
</gene>
<organism evidence="2 3">
    <name type="scientific">Neohortaea acidophila</name>
    <dbReference type="NCBI Taxonomy" id="245834"/>
    <lineage>
        <taxon>Eukaryota</taxon>
        <taxon>Fungi</taxon>
        <taxon>Dikarya</taxon>
        <taxon>Ascomycota</taxon>
        <taxon>Pezizomycotina</taxon>
        <taxon>Dothideomycetes</taxon>
        <taxon>Dothideomycetidae</taxon>
        <taxon>Mycosphaerellales</taxon>
        <taxon>Teratosphaeriaceae</taxon>
        <taxon>Neohortaea</taxon>
    </lineage>
</organism>
<dbReference type="GeneID" id="54470143"/>
<reference evidence="2" key="1">
    <citation type="journal article" date="2020" name="Stud. Mycol.">
        <title>101 Dothideomycetes genomes: a test case for predicting lifestyles and emergence of pathogens.</title>
        <authorList>
            <person name="Haridas S."/>
            <person name="Albert R."/>
            <person name="Binder M."/>
            <person name="Bloem J."/>
            <person name="Labutti K."/>
            <person name="Salamov A."/>
            <person name="Andreopoulos B."/>
            <person name="Baker S."/>
            <person name="Barry K."/>
            <person name="Bills G."/>
            <person name="Bluhm B."/>
            <person name="Cannon C."/>
            <person name="Castanera R."/>
            <person name="Culley D."/>
            <person name="Daum C."/>
            <person name="Ezra D."/>
            <person name="Gonzalez J."/>
            <person name="Henrissat B."/>
            <person name="Kuo A."/>
            <person name="Liang C."/>
            <person name="Lipzen A."/>
            <person name="Lutzoni F."/>
            <person name="Magnuson J."/>
            <person name="Mondo S."/>
            <person name="Nolan M."/>
            <person name="Ohm R."/>
            <person name="Pangilinan J."/>
            <person name="Park H.-J."/>
            <person name="Ramirez L."/>
            <person name="Alfaro M."/>
            <person name="Sun H."/>
            <person name="Tritt A."/>
            <person name="Yoshinaga Y."/>
            <person name="Zwiers L.-H."/>
            <person name="Turgeon B."/>
            <person name="Goodwin S."/>
            <person name="Spatafora J."/>
            <person name="Crous P."/>
            <person name="Grigoriev I."/>
        </authorList>
    </citation>
    <scope>NUCLEOTIDE SEQUENCE</scope>
    <source>
        <strain evidence="2">CBS 113389</strain>
    </source>
</reference>
<sequence>MTGAHGVVTRNAKSWCLPSTPRMCAHAVLASTSTASCSHAPDALCVLLHVTCCAGGGAGAEAFPGRWREGAKVLTSHSLSAPTSKPLSIVGPRGGSFWPSRLPPAAPTQRPFSCMRAIDVPSSSYCTALGRPAAAPTMHHRLPYRSRAQSSTLNLHNSRDLQR</sequence>